<evidence type="ECO:0000256" key="1">
    <source>
        <dbReference type="SAM" id="MobiDB-lite"/>
    </source>
</evidence>
<dbReference type="PANTHER" id="PTHR33395">
    <property type="entry name" value="TRANSCRIPTASE, PUTATIVE-RELATED-RELATED"/>
    <property type="match status" value="1"/>
</dbReference>
<organism evidence="3 4">
    <name type="scientific">Ramazzottius varieornatus</name>
    <name type="common">Water bear</name>
    <name type="synonym">Tardigrade</name>
    <dbReference type="NCBI Taxonomy" id="947166"/>
    <lineage>
        <taxon>Eukaryota</taxon>
        <taxon>Metazoa</taxon>
        <taxon>Ecdysozoa</taxon>
        <taxon>Tardigrada</taxon>
        <taxon>Eutardigrada</taxon>
        <taxon>Parachela</taxon>
        <taxon>Hypsibioidea</taxon>
        <taxon>Ramazzottiidae</taxon>
        <taxon>Ramazzottius</taxon>
    </lineage>
</organism>
<gene>
    <name evidence="3" type="primary">RvY_01021</name>
    <name evidence="3" type="synonym">RvY_01021.1</name>
    <name evidence="3" type="ORF">RvY_01021-1</name>
</gene>
<keyword evidence="4" id="KW-1185">Reference proteome</keyword>
<dbReference type="Proteomes" id="UP000186922">
    <property type="component" value="Unassembled WGS sequence"/>
</dbReference>
<dbReference type="InterPro" id="IPR005135">
    <property type="entry name" value="Endo/exonuclease/phosphatase"/>
</dbReference>
<dbReference type="STRING" id="947166.A0A1D1UFR5"/>
<dbReference type="GO" id="GO:0007508">
    <property type="term" value="P:larval heart development"/>
    <property type="evidence" value="ECO:0007669"/>
    <property type="project" value="TreeGrafter"/>
</dbReference>
<dbReference type="Gene3D" id="3.60.10.10">
    <property type="entry name" value="Endonuclease/exonuclease/phosphatase"/>
    <property type="match status" value="1"/>
</dbReference>
<comment type="caution">
    <text evidence="3">The sequence shown here is derived from an EMBL/GenBank/DDBJ whole genome shotgun (WGS) entry which is preliminary data.</text>
</comment>
<dbReference type="GO" id="GO:0003824">
    <property type="term" value="F:catalytic activity"/>
    <property type="evidence" value="ECO:0007669"/>
    <property type="project" value="InterPro"/>
</dbReference>
<feature type="region of interest" description="Disordered" evidence="1">
    <location>
        <begin position="220"/>
        <end position="251"/>
    </location>
</feature>
<dbReference type="GO" id="GO:0031012">
    <property type="term" value="C:extracellular matrix"/>
    <property type="evidence" value="ECO:0007669"/>
    <property type="project" value="TreeGrafter"/>
</dbReference>
<evidence type="ECO:0000259" key="2">
    <source>
        <dbReference type="Pfam" id="PF14529"/>
    </source>
</evidence>
<dbReference type="Pfam" id="PF14529">
    <property type="entry name" value="Exo_endo_phos_2"/>
    <property type="match status" value="1"/>
</dbReference>
<evidence type="ECO:0000313" key="3">
    <source>
        <dbReference type="EMBL" id="GAU88291.1"/>
    </source>
</evidence>
<dbReference type="InterPro" id="IPR036691">
    <property type="entry name" value="Endo/exonu/phosph_ase_sf"/>
</dbReference>
<dbReference type="AlphaFoldDB" id="A0A1D1UFR5"/>
<reference evidence="3 4" key="1">
    <citation type="journal article" date="2016" name="Nat. Commun.">
        <title>Extremotolerant tardigrade genome and improved radiotolerance of human cultured cells by tardigrade-unique protein.</title>
        <authorList>
            <person name="Hashimoto T."/>
            <person name="Horikawa D.D."/>
            <person name="Saito Y."/>
            <person name="Kuwahara H."/>
            <person name="Kozuka-Hata H."/>
            <person name="Shin-I T."/>
            <person name="Minakuchi Y."/>
            <person name="Ohishi K."/>
            <person name="Motoyama A."/>
            <person name="Aizu T."/>
            <person name="Enomoto A."/>
            <person name="Kondo K."/>
            <person name="Tanaka S."/>
            <person name="Hara Y."/>
            <person name="Koshikawa S."/>
            <person name="Sagara H."/>
            <person name="Miura T."/>
            <person name="Yokobori S."/>
            <person name="Miyagawa K."/>
            <person name="Suzuki Y."/>
            <person name="Kubo T."/>
            <person name="Oyama M."/>
            <person name="Kohara Y."/>
            <person name="Fujiyama A."/>
            <person name="Arakawa K."/>
            <person name="Katayama T."/>
            <person name="Toyoda A."/>
            <person name="Kunieda T."/>
        </authorList>
    </citation>
    <scope>NUCLEOTIDE SEQUENCE [LARGE SCALE GENOMIC DNA]</scope>
    <source>
        <strain evidence="3 4">YOKOZUNA-1</strain>
    </source>
</reference>
<protein>
    <recommendedName>
        <fullName evidence="2">Endonuclease/exonuclease/phosphatase domain-containing protein</fullName>
    </recommendedName>
</protein>
<dbReference type="PANTHER" id="PTHR33395:SF22">
    <property type="entry name" value="REVERSE TRANSCRIPTASE DOMAIN-CONTAINING PROTEIN"/>
    <property type="match status" value="1"/>
</dbReference>
<evidence type="ECO:0000313" key="4">
    <source>
        <dbReference type="Proteomes" id="UP000186922"/>
    </source>
</evidence>
<accession>A0A1D1UFR5</accession>
<dbReference type="OrthoDB" id="10065625at2759"/>
<feature type="compositionally biased region" description="Basic and acidic residues" evidence="1">
    <location>
        <begin position="239"/>
        <end position="251"/>
    </location>
</feature>
<proteinExistence type="predicted"/>
<name>A0A1D1UFR5_RAMVA</name>
<dbReference type="GO" id="GO:0061343">
    <property type="term" value="P:cell adhesion involved in heart morphogenesis"/>
    <property type="evidence" value="ECO:0007669"/>
    <property type="project" value="TreeGrafter"/>
</dbReference>
<dbReference type="SUPFAM" id="SSF56219">
    <property type="entry name" value="DNase I-like"/>
    <property type="match status" value="1"/>
</dbReference>
<feature type="domain" description="Endonuclease/exonuclease/phosphatase" evidence="2">
    <location>
        <begin position="28"/>
        <end position="119"/>
    </location>
</feature>
<sequence length="484" mass="55097">MYELEVAGLEVLWVKVIALRMNLLLGVIYAPGYDDDVFGKLRTSMEHIPPYLRRNIVLVGDFNCSELDWSRDAGGASERERDFPSLQKEFRLWQKMKERTRQRGSSSSSLDLVFSSEFSLVRGVRITKPPAATNDNHGIRFSLEIMTPKTTVKPRKKWIVDDDGARNFRTSLSSVDWGAFSVMHCNADVAVISFQELFLATAKDCFQLRSVGSRRPLRPSLSATTVESQRKSRGAFQKWRREKDSKDYDAGRESEIRSKRLIRADRYRKLRTIASSSKRNQRAVWQYLEKNTVSNPLPPIPIPGSEDRYLVHPQDKAYHISTVLAKEYVDCSAHCSQQYKSLPCRITPPSSVHCPELQISTSSILSIIRKLDARKAAGFSLITNHLLKIAGTTIIYPLSTLFNLILLSGKFPTAWKRADVVAVPKKGGFPFRPISLLPPLSKLFEKILADHVTHFLDGNELYSDSQFGFRRQWSTEMQLLQVCH</sequence>
<dbReference type="EMBL" id="BDGG01000001">
    <property type="protein sequence ID" value="GAU88291.1"/>
    <property type="molecule type" value="Genomic_DNA"/>
</dbReference>